<sequence length="280" mass="30781">MPVNNSFKWSNIAGIIVGSAILSFGMNYFNIANGLAEGGIAGVSLLLKYVTGWSPAWTSLLMNIPLLFIGWKMLGKTSLIYTITGMLSVSLFLWLFAEFALPLEDSLLASLYAGGVVGLGFGIVFRFEGMTEGTDIIAKLMQKHYGWSIARTIFMLDFIILLFSLLFLDLNRTMYTLVALLVGARVIDFMLEGSNGAKAAFIITNRPQETASAIMNEMSRGITYLEGKGGYSGKQREVIYCIVSRKETIRLKKLVTREDPLAFVTFSDVKEVIGNGFPNG</sequence>
<evidence type="ECO:0000259" key="7">
    <source>
        <dbReference type="Pfam" id="PF10035"/>
    </source>
</evidence>
<dbReference type="InterPro" id="IPR051461">
    <property type="entry name" value="UPF0750_membrane"/>
</dbReference>
<keyword evidence="2" id="KW-1003">Cell membrane</keyword>
<organism evidence="8 9">
    <name type="scientific">Paenibacillus swuensis</name>
    <dbReference type="NCBI Taxonomy" id="1178515"/>
    <lineage>
        <taxon>Bacteria</taxon>
        <taxon>Bacillati</taxon>
        <taxon>Bacillota</taxon>
        <taxon>Bacilli</taxon>
        <taxon>Bacillales</taxon>
        <taxon>Paenibacillaceae</taxon>
        <taxon>Paenibacillus</taxon>
    </lineage>
</organism>
<evidence type="ECO:0000256" key="3">
    <source>
        <dbReference type="ARBA" id="ARBA00022692"/>
    </source>
</evidence>
<evidence type="ECO:0000256" key="1">
    <source>
        <dbReference type="ARBA" id="ARBA00004651"/>
    </source>
</evidence>
<evidence type="ECO:0000256" key="6">
    <source>
        <dbReference type="SAM" id="Phobius"/>
    </source>
</evidence>
<dbReference type="InterPro" id="IPR003740">
    <property type="entry name" value="YitT"/>
</dbReference>
<feature type="transmembrane region" description="Helical" evidence="6">
    <location>
        <begin position="12"/>
        <end position="32"/>
    </location>
</feature>
<dbReference type="InterPro" id="IPR015867">
    <property type="entry name" value="N-reg_PII/ATP_PRibTrfase_C"/>
</dbReference>
<comment type="subcellular location">
    <subcellularLocation>
        <location evidence="1">Cell membrane</location>
        <topology evidence="1">Multi-pass membrane protein</topology>
    </subcellularLocation>
</comment>
<dbReference type="Gene3D" id="3.30.70.120">
    <property type="match status" value="1"/>
</dbReference>
<dbReference type="STRING" id="1178515.SY83_20165"/>
<dbReference type="AlphaFoldDB" id="A0A172TME9"/>
<reference evidence="8 9" key="1">
    <citation type="submission" date="2015-01" db="EMBL/GenBank/DDBJ databases">
        <title>Paenibacillus swuensis/DY6/whole genome sequencing.</title>
        <authorList>
            <person name="Kim M.K."/>
            <person name="Srinivasan S."/>
            <person name="Lee J.-J."/>
        </authorList>
    </citation>
    <scope>NUCLEOTIDE SEQUENCE [LARGE SCALE GENOMIC DNA]</scope>
    <source>
        <strain evidence="8 9">DY6</strain>
    </source>
</reference>
<dbReference type="GO" id="GO:0005886">
    <property type="term" value="C:plasma membrane"/>
    <property type="evidence" value="ECO:0007669"/>
    <property type="project" value="UniProtKB-SubCell"/>
</dbReference>
<feature type="transmembrane region" description="Helical" evidence="6">
    <location>
        <begin position="148"/>
        <end position="168"/>
    </location>
</feature>
<dbReference type="KEGG" id="pswu:SY83_20165"/>
<evidence type="ECO:0000313" key="8">
    <source>
        <dbReference type="EMBL" id="ANE48221.1"/>
    </source>
</evidence>
<gene>
    <name evidence="8" type="ORF">SY83_20165</name>
</gene>
<dbReference type="InterPro" id="IPR019264">
    <property type="entry name" value="DUF2179"/>
</dbReference>
<feature type="transmembrane region" description="Helical" evidence="6">
    <location>
        <begin position="78"/>
        <end position="97"/>
    </location>
</feature>
<dbReference type="Pfam" id="PF02588">
    <property type="entry name" value="YitT_membrane"/>
    <property type="match status" value="1"/>
</dbReference>
<name>A0A172TME9_9BACL</name>
<dbReference type="PIRSF" id="PIRSF006483">
    <property type="entry name" value="Membrane_protein_YitT"/>
    <property type="match status" value="1"/>
</dbReference>
<dbReference type="OrthoDB" id="1758221at2"/>
<dbReference type="CDD" id="cd16380">
    <property type="entry name" value="YitT_C"/>
    <property type="match status" value="1"/>
</dbReference>
<dbReference type="PATRIC" id="fig|1178515.4.peg.4080"/>
<protein>
    <submittedName>
        <fullName evidence="8">Membrane protein</fullName>
    </submittedName>
</protein>
<evidence type="ECO:0000313" key="9">
    <source>
        <dbReference type="Proteomes" id="UP000076927"/>
    </source>
</evidence>
<dbReference type="EMBL" id="CP011388">
    <property type="protein sequence ID" value="ANE48221.1"/>
    <property type="molecule type" value="Genomic_DNA"/>
</dbReference>
<feature type="transmembrane region" description="Helical" evidence="6">
    <location>
        <begin position="109"/>
        <end position="127"/>
    </location>
</feature>
<dbReference type="PANTHER" id="PTHR33545:SF10">
    <property type="entry name" value="UPF0750 MEMBRANE PROTEIN YPJC"/>
    <property type="match status" value="1"/>
</dbReference>
<proteinExistence type="predicted"/>
<dbReference type="Proteomes" id="UP000076927">
    <property type="component" value="Chromosome"/>
</dbReference>
<keyword evidence="4 6" id="KW-1133">Transmembrane helix</keyword>
<accession>A0A172TME9</accession>
<dbReference type="Pfam" id="PF10035">
    <property type="entry name" value="DUF2179"/>
    <property type="match status" value="1"/>
</dbReference>
<evidence type="ECO:0000256" key="4">
    <source>
        <dbReference type="ARBA" id="ARBA00022989"/>
    </source>
</evidence>
<keyword evidence="3 6" id="KW-0812">Transmembrane</keyword>
<evidence type="ECO:0000256" key="2">
    <source>
        <dbReference type="ARBA" id="ARBA00022475"/>
    </source>
</evidence>
<keyword evidence="9" id="KW-1185">Reference proteome</keyword>
<keyword evidence="5 6" id="KW-0472">Membrane</keyword>
<evidence type="ECO:0000256" key="5">
    <source>
        <dbReference type="ARBA" id="ARBA00023136"/>
    </source>
</evidence>
<feature type="transmembrane region" description="Helical" evidence="6">
    <location>
        <begin position="52"/>
        <end position="71"/>
    </location>
</feature>
<feature type="domain" description="DUF2179" evidence="7">
    <location>
        <begin position="220"/>
        <end position="274"/>
    </location>
</feature>
<dbReference type="PANTHER" id="PTHR33545">
    <property type="entry name" value="UPF0750 MEMBRANE PROTEIN YITT-RELATED"/>
    <property type="match status" value="1"/>
</dbReference>